<dbReference type="PATRIC" id="fig|1300342.3.peg.1853"/>
<dbReference type="Gene3D" id="1.20.200.10">
    <property type="entry name" value="Fumarase/aspartase (Central domain)"/>
    <property type="match status" value="1"/>
</dbReference>
<dbReference type="InterPro" id="IPR008948">
    <property type="entry name" value="L-Aspartase-like"/>
</dbReference>
<dbReference type="Proteomes" id="UP000076830">
    <property type="component" value="Chromosome"/>
</dbReference>
<accession>A0A160DUY5</accession>
<dbReference type="GO" id="GO:0016841">
    <property type="term" value="F:ammonia-lyase activity"/>
    <property type="evidence" value="ECO:0007669"/>
    <property type="project" value="InterPro"/>
</dbReference>
<protein>
    <submittedName>
        <fullName evidence="2">Histidine ammonia-lyase</fullName>
    </submittedName>
</protein>
<dbReference type="InterPro" id="IPR001106">
    <property type="entry name" value="Aromatic_Lyase"/>
</dbReference>
<sequence length="667" mass="71944">MRRLSAGGAIGENAGFLQSPDPMPASPIRLDGTCMTRADLVAIARGRCVVLDEVQLTRVRRAAEFLADKVHCGEPVYGVTTGFGSNADKLLGAHRLRDELPGGNPERQKGTLLEELQHNLIVTHAVCVGKPLAVEVVRAMLAIRVNTLMRGHSGIRVDTLQALAELLNRGVVPVVPQKGSVGASGDLAPLSHLAIVLLGGGEAFVDGERMPGAQALARVGLVPQRLSFKEGLALNNGTAQMLATAVLALDRIETLLATADLAAAMTLDAFAGRSGALRPEVHALRPHPGQVETARRLRTLIEGSTLVDIPYHLVPRFRTWAADAWREPEDQARRFDIAWDWVPSSQRHGREAFYTRFMPFRGGKKHQPQDAYCLRCMPQVHGAVRDAWMQASRIIDIELNAVTDNPLIFPDADDPVFAEGKAAGRPQHIEDQVVSAGHFHGMPLALAMSYVKAALPVLASISERRLAKLVDPATNDGLPAFLIGNEDATDSGFMIVQYTAAALVNDLATRAHPASVYSVPTSANAEDHVSMGTNEARHVLEMTEDLGHVLALELYTAAQALEYRQDMLNAARGLAQRGGWEALAAKVANAPREGEAGRAMFEAEVKALRDALAASSDFHAGTQVRAALAKIRERIDFMQRDRAMDGDVSRICELVAEGGLVDRGRLV</sequence>
<keyword evidence="1 2" id="KW-0456">Lyase</keyword>
<dbReference type="SUPFAM" id="SSF48557">
    <property type="entry name" value="L-aspartase-like"/>
    <property type="match status" value="1"/>
</dbReference>
<evidence type="ECO:0000256" key="1">
    <source>
        <dbReference type="ARBA" id="ARBA00023239"/>
    </source>
</evidence>
<evidence type="ECO:0000313" key="3">
    <source>
        <dbReference type="Proteomes" id="UP000076830"/>
    </source>
</evidence>
<dbReference type="InterPro" id="IPR024083">
    <property type="entry name" value="Fumarase/histidase_N"/>
</dbReference>
<dbReference type="KEGG" id="dko:I596_1898"/>
<dbReference type="InterPro" id="IPR022313">
    <property type="entry name" value="Phe/His_NH3-lyase_AS"/>
</dbReference>
<reference evidence="2 3" key="1">
    <citation type="submission" date="2016-04" db="EMBL/GenBank/DDBJ databases">
        <title>Complete genome sequence of Dokdonella koreensis DS-123T.</title>
        <authorList>
            <person name="Kim J.F."/>
            <person name="Lee H."/>
            <person name="Kwak M.-J."/>
        </authorList>
    </citation>
    <scope>NUCLEOTIDE SEQUENCE [LARGE SCALE GENOMIC DNA]</scope>
    <source>
        <strain evidence="2 3">DS-123</strain>
    </source>
</reference>
<dbReference type="AlphaFoldDB" id="A0A160DUY5"/>
<organism evidence="2 3">
    <name type="scientific">Dokdonella koreensis DS-123</name>
    <dbReference type="NCBI Taxonomy" id="1300342"/>
    <lineage>
        <taxon>Bacteria</taxon>
        <taxon>Pseudomonadati</taxon>
        <taxon>Pseudomonadota</taxon>
        <taxon>Gammaproteobacteria</taxon>
        <taxon>Lysobacterales</taxon>
        <taxon>Rhodanobacteraceae</taxon>
        <taxon>Dokdonella</taxon>
    </lineage>
</organism>
<dbReference type="EMBL" id="CP015249">
    <property type="protein sequence ID" value="ANB17920.1"/>
    <property type="molecule type" value="Genomic_DNA"/>
</dbReference>
<keyword evidence="3" id="KW-1185">Reference proteome</keyword>
<evidence type="ECO:0000313" key="2">
    <source>
        <dbReference type="EMBL" id="ANB17920.1"/>
    </source>
</evidence>
<name>A0A160DUY5_9GAMM</name>
<dbReference type="PROSITE" id="PS00488">
    <property type="entry name" value="PAL_HISTIDASE"/>
    <property type="match status" value="1"/>
</dbReference>
<dbReference type="FunFam" id="1.10.275.10:FF:000005">
    <property type="entry name" value="Histidine ammonia-lyase"/>
    <property type="match status" value="1"/>
</dbReference>
<dbReference type="PANTHER" id="PTHR10362">
    <property type="entry name" value="HISTIDINE AMMONIA-LYASE"/>
    <property type="match status" value="1"/>
</dbReference>
<gene>
    <name evidence="2" type="ORF">I596_1898</name>
</gene>
<dbReference type="Gene3D" id="1.10.275.10">
    <property type="entry name" value="Fumarase/aspartase (N-terminal domain)"/>
    <property type="match status" value="1"/>
</dbReference>
<dbReference type="Pfam" id="PF00221">
    <property type="entry name" value="Lyase_aromatic"/>
    <property type="match status" value="1"/>
</dbReference>
<dbReference type="CDD" id="cd00332">
    <property type="entry name" value="PAL-HAL"/>
    <property type="match status" value="1"/>
</dbReference>
<dbReference type="STRING" id="1300342.I596_1898"/>
<proteinExistence type="predicted"/>